<dbReference type="InterPro" id="IPR002048">
    <property type="entry name" value="EF_hand_dom"/>
</dbReference>
<keyword evidence="7" id="KW-1185">Reference proteome</keyword>
<dbReference type="FunFam" id="1.10.238.220:FF:000001">
    <property type="entry name" value="Serine/threonine-protein phosphatase 2A regulatory subunit B'' subunit alpha"/>
    <property type="match status" value="1"/>
</dbReference>
<dbReference type="Gene3D" id="1.10.238.230">
    <property type="match status" value="1"/>
</dbReference>
<comment type="caution">
    <text evidence="6">The sequence shown here is derived from an EMBL/GenBank/DDBJ whole genome shotgun (WGS) entry which is preliminary data.</text>
</comment>
<evidence type="ECO:0000313" key="6">
    <source>
        <dbReference type="EMBL" id="KAF3843317.1"/>
    </source>
</evidence>
<dbReference type="InterPro" id="IPR041534">
    <property type="entry name" value="EF-hand_13"/>
</dbReference>
<reference evidence="6 7" key="1">
    <citation type="submission" date="2020-03" db="EMBL/GenBank/DDBJ databases">
        <title>Dissostichus mawsoni Genome sequencing and assembly.</title>
        <authorList>
            <person name="Park H."/>
        </authorList>
    </citation>
    <scope>NUCLEOTIDE SEQUENCE [LARGE SCALE GENOMIC DNA]</scope>
    <source>
        <strain evidence="6">DM0001</strain>
        <tissue evidence="6">Muscle</tissue>
    </source>
</reference>
<accession>A0A7J5Y3T3</accession>
<organism evidence="6 7">
    <name type="scientific">Dissostichus mawsoni</name>
    <name type="common">Antarctic cod</name>
    <dbReference type="NCBI Taxonomy" id="36200"/>
    <lineage>
        <taxon>Eukaryota</taxon>
        <taxon>Metazoa</taxon>
        <taxon>Chordata</taxon>
        <taxon>Craniata</taxon>
        <taxon>Vertebrata</taxon>
        <taxon>Euteleostomi</taxon>
        <taxon>Actinopterygii</taxon>
        <taxon>Neopterygii</taxon>
        <taxon>Teleostei</taxon>
        <taxon>Neoteleostei</taxon>
        <taxon>Acanthomorphata</taxon>
        <taxon>Eupercaria</taxon>
        <taxon>Perciformes</taxon>
        <taxon>Notothenioidei</taxon>
        <taxon>Nototheniidae</taxon>
        <taxon>Dissostichus</taxon>
    </lineage>
</organism>
<dbReference type="PANTHER" id="PTHR14095">
    <property type="entry name" value="PHOSPHATASE 2A REGULATORY SUBUNIT-RELATED"/>
    <property type="match status" value="1"/>
</dbReference>
<dbReference type="AlphaFoldDB" id="A0A7J5Y3T3"/>
<dbReference type="InterPro" id="IPR048855">
    <property type="entry name" value="P2R3A_B_D_EF-hand"/>
</dbReference>
<evidence type="ECO:0000259" key="5">
    <source>
        <dbReference type="PROSITE" id="PS50222"/>
    </source>
</evidence>
<evidence type="ECO:0000256" key="4">
    <source>
        <dbReference type="SAM" id="MobiDB-lite"/>
    </source>
</evidence>
<keyword evidence="1" id="KW-0479">Metal-binding</keyword>
<dbReference type="OrthoDB" id="5586at2759"/>
<dbReference type="PROSITE" id="PS50222">
    <property type="entry name" value="EF_HAND_2"/>
    <property type="match status" value="1"/>
</dbReference>
<dbReference type="InterPro" id="IPR011992">
    <property type="entry name" value="EF-hand-dom_pair"/>
</dbReference>
<name>A0A7J5Y3T3_DISMA</name>
<evidence type="ECO:0000256" key="3">
    <source>
        <dbReference type="ARBA" id="ARBA00093310"/>
    </source>
</evidence>
<dbReference type="GO" id="GO:0005509">
    <property type="term" value="F:calcium ion binding"/>
    <property type="evidence" value="ECO:0007669"/>
    <property type="project" value="InterPro"/>
</dbReference>
<dbReference type="InterPro" id="IPR018247">
    <property type="entry name" value="EF_Hand_1_Ca_BS"/>
</dbReference>
<dbReference type="SUPFAM" id="SSF47473">
    <property type="entry name" value="EF-hand"/>
    <property type="match status" value="2"/>
</dbReference>
<dbReference type="FunFam" id="1.10.238.10:FF:000628">
    <property type="entry name" value="Serine/threonine-protein phosphatase 2A regulatory subunit B'' subunit beta"/>
    <property type="match status" value="1"/>
</dbReference>
<comment type="function">
    <text evidence="3">The B regulatory subunit might modulate substrate selectivity and catalytic activity, and might also direct the localization of the catalytic enzyme to a particular subcellular compartment.</text>
</comment>
<proteinExistence type="predicted"/>
<dbReference type="PANTHER" id="PTHR14095:SF1">
    <property type="entry name" value="SERINE_THREONINE-PROTEIN PHOSPHATASE 2A REGULATORY SUBUNIT B'' SUBUNIT BETA"/>
    <property type="match status" value="1"/>
</dbReference>
<feature type="domain" description="EF-hand" evidence="5">
    <location>
        <begin position="480"/>
        <end position="515"/>
    </location>
</feature>
<evidence type="ECO:0000256" key="1">
    <source>
        <dbReference type="ARBA" id="ARBA00022723"/>
    </source>
</evidence>
<evidence type="ECO:0000256" key="2">
    <source>
        <dbReference type="ARBA" id="ARBA00022837"/>
    </source>
</evidence>
<dbReference type="Pfam" id="PF21161">
    <property type="entry name" value="P2R3B_EF-hand"/>
    <property type="match status" value="1"/>
</dbReference>
<dbReference type="EMBL" id="JAAKFY010000018">
    <property type="protein sequence ID" value="KAF3843317.1"/>
    <property type="molecule type" value="Genomic_DNA"/>
</dbReference>
<dbReference type="FunFam" id="1.10.238.230:FF:000001">
    <property type="entry name" value="Serine/threonine-protein phosphatase 2A regulatory subunit B'' subunit beta"/>
    <property type="match status" value="1"/>
</dbReference>
<sequence length="661" mass="75539">MPSPQVLQPVLKMKVDELFLNWLSDDATQSLLKDYLDLIKSGQYIDLSSGDAQEKKALSFNENNNVASQRNLAEKKPAPLGTPSSPPSASTLPSGSNSSTRVTGPNGRVLRRMRMRELSLRQDPDLRKELALLARGCDFVLPSRFKKRLRAFQQGQAGVCMSVPSPTQAPLACQPAQVRTEKPVPTALSESIPKFYFPKGRPQANINIDTLITKIEKTFSQFPNERATIEDMGQVAKACECPFYWKMPLFCLAGGDRTGFVSVHKFVAMWRKTLQTCHDDATKFVHLLAKPGCNYLEQDDFIPFLQVLAAAHPGGGLDLAGLGGITGFAWVDVVNTHAGLAFLKEAPDFHSRYITTVIQRIFYNVNRSWTGKITCCELRKSNLLQNLALLEQEDDVNQLTDFFSYEHFYVIYCKFWEDRKVYKEGRLSYADFVWFLISEEDKKTDTSLSIITLMLTYSRTVCISCYFKTFLIKCTSSLCSPPLSIEYWFRCMDLDGDGVLSMYELEYFYEDQCQKLETMAIEPLPFEDCLCQMLDLVKPEVEGKITLRDLKRCKLSHIFFDTFFNIEKYLDHEQKDPFSVIREMETESQEFSDWEKYAAEEYDILVAEEAANDQCNDAYENPLSPLGQHISTELGLTKRHFFQIPSPHCNLDEYEYEDDFE</sequence>
<gene>
    <name evidence="6" type="ORF">F7725_002166</name>
</gene>
<evidence type="ECO:0000313" key="7">
    <source>
        <dbReference type="Proteomes" id="UP000518266"/>
    </source>
</evidence>
<dbReference type="PROSITE" id="PS00018">
    <property type="entry name" value="EF_HAND_1"/>
    <property type="match status" value="1"/>
</dbReference>
<feature type="compositionally biased region" description="Low complexity" evidence="4">
    <location>
        <begin position="78"/>
        <end position="96"/>
    </location>
</feature>
<dbReference type="Gene3D" id="1.10.238.10">
    <property type="entry name" value="EF-hand"/>
    <property type="match status" value="1"/>
</dbReference>
<feature type="region of interest" description="Disordered" evidence="4">
    <location>
        <begin position="75"/>
        <end position="110"/>
    </location>
</feature>
<dbReference type="Gene3D" id="1.10.238.220">
    <property type="match status" value="1"/>
</dbReference>
<dbReference type="Proteomes" id="UP000518266">
    <property type="component" value="Unassembled WGS sequence"/>
</dbReference>
<dbReference type="GO" id="GO:0019888">
    <property type="term" value="F:protein phosphatase regulator activity"/>
    <property type="evidence" value="ECO:0007669"/>
    <property type="project" value="TreeGrafter"/>
</dbReference>
<dbReference type="GO" id="GO:0000159">
    <property type="term" value="C:protein phosphatase type 2A complex"/>
    <property type="evidence" value="ECO:0007669"/>
    <property type="project" value="TreeGrafter"/>
</dbReference>
<keyword evidence="2" id="KW-0106">Calcium</keyword>
<dbReference type="Pfam" id="PF17958">
    <property type="entry name" value="EF-hand_13"/>
    <property type="match status" value="2"/>
</dbReference>
<protein>
    <recommendedName>
        <fullName evidence="5">EF-hand domain-containing protein</fullName>
    </recommendedName>
</protein>